<feature type="compositionally biased region" description="Low complexity" evidence="3">
    <location>
        <begin position="318"/>
        <end position="334"/>
    </location>
</feature>
<dbReference type="GO" id="GO:0034080">
    <property type="term" value="P:CENP-A containing chromatin assembly"/>
    <property type="evidence" value="ECO:0007669"/>
    <property type="project" value="TreeGrafter"/>
</dbReference>
<accession>K0KPL0</accession>
<dbReference type="Gene3D" id="1.25.40.10">
    <property type="entry name" value="Tetratricopeptide repeat domain"/>
    <property type="match status" value="1"/>
</dbReference>
<dbReference type="PANTHER" id="PTHR15081:SF1">
    <property type="entry name" value="NUCLEAR AUTOANTIGENIC SPERM PROTEIN"/>
    <property type="match status" value="1"/>
</dbReference>
<evidence type="ECO:0000256" key="2">
    <source>
        <dbReference type="ARBA" id="ARBA00022803"/>
    </source>
</evidence>
<dbReference type="SUPFAM" id="SSF48452">
    <property type="entry name" value="TPR-like"/>
    <property type="match status" value="1"/>
</dbReference>
<name>K0KPL0_WICCF</name>
<evidence type="ECO:0000256" key="1">
    <source>
        <dbReference type="ARBA" id="ARBA00022737"/>
    </source>
</evidence>
<organism evidence="5 6">
    <name type="scientific">Wickerhamomyces ciferrii (strain ATCC 14091 / BCRC 22168 / CBS 111 / JCM 3599 / NBRC 0793 / NRRL Y-1031 F-60-10)</name>
    <name type="common">Yeast</name>
    <name type="synonym">Pichia ciferrii</name>
    <dbReference type="NCBI Taxonomy" id="1206466"/>
    <lineage>
        <taxon>Eukaryota</taxon>
        <taxon>Fungi</taxon>
        <taxon>Dikarya</taxon>
        <taxon>Ascomycota</taxon>
        <taxon>Saccharomycotina</taxon>
        <taxon>Saccharomycetes</taxon>
        <taxon>Phaffomycetales</taxon>
        <taxon>Wickerhamomycetaceae</taxon>
        <taxon>Wickerhamomyces</taxon>
    </lineage>
</organism>
<dbReference type="STRING" id="1206466.K0KPL0"/>
<keyword evidence="2" id="KW-0802">TPR repeat</keyword>
<dbReference type="eggNOG" id="KOG4563">
    <property type="taxonomic scope" value="Eukaryota"/>
</dbReference>
<evidence type="ECO:0000256" key="3">
    <source>
        <dbReference type="SAM" id="MobiDB-lite"/>
    </source>
</evidence>
<dbReference type="InterPro" id="IPR011990">
    <property type="entry name" value="TPR-like_helical_dom_sf"/>
</dbReference>
<reference evidence="5 6" key="1">
    <citation type="journal article" date="2012" name="Eukaryot. Cell">
        <title>Draft genome sequence of Wickerhamomyces ciferrii NRRL Y-1031 F-60-10.</title>
        <authorList>
            <person name="Schneider J."/>
            <person name="Andrea H."/>
            <person name="Blom J."/>
            <person name="Jaenicke S."/>
            <person name="Ruckert C."/>
            <person name="Schorsch C."/>
            <person name="Szczepanowski R."/>
            <person name="Farwick M."/>
            <person name="Goesmann A."/>
            <person name="Puhler A."/>
            <person name="Schaffer S."/>
            <person name="Tauch A."/>
            <person name="Kohler T."/>
            <person name="Brinkrolf K."/>
        </authorList>
    </citation>
    <scope>NUCLEOTIDE SEQUENCE [LARGE SCALE GENOMIC DNA]</scope>
    <source>
        <strain evidence="6">ATCC 14091 / BCRC 22168 / CBS 111 / JCM 3599 / NBRC 0793 / NRRL Y-1031 F-60-10</strain>
    </source>
</reference>
<feature type="domain" description="Tetratricopeptide SHNi-TPR" evidence="4">
    <location>
        <begin position="191"/>
        <end position="228"/>
    </location>
</feature>
<keyword evidence="1" id="KW-0677">Repeat</keyword>
<dbReference type="Pfam" id="PF10516">
    <property type="entry name" value="SHNi-TPR"/>
    <property type="match status" value="1"/>
</dbReference>
<dbReference type="InterPro" id="IPR019544">
    <property type="entry name" value="Tetratricopeptide_SHNi-TPR_dom"/>
</dbReference>
<feature type="region of interest" description="Disordered" evidence="3">
    <location>
        <begin position="80"/>
        <end position="143"/>
    </location>
</feature>
<keyword evidence="6" id="KW-1185">Reference proteome</keyword>
<evidence type="ECO:0000313" key="5">
    <source>
        <dbReference type="EMBL" id="CCH43304.1"/>
    </source>
</evidence>
<evidence type="ECO:0000313" key="6">
    <source>
        <dbReference type="Proteomes" id="UP000009328"/>
    </source>
</evidence>
<proteinExistence type="predicted"/>
<dbReference type="InterPro" id="IPR051730">
    <property type="entry name" value="NASP-like"/>
</dbReference>
<feature type="compositionally biased region" description="Acidic residues" evidence="3">
    <location>
        <begin position="101"/>
        <end position="143"/>
    </location>
</feature>
<sequence>MSQYSDEVSKLLESGAKSYASKEFEDAVSNYGEACQIYSNDNEGKESPDLLFLYGKALFQVAVSKNGIFGGNPDEAAALTSKDDVKEDTPKGLFQFSEDVPLAEEEDEEDEEEDKEQNNEEEEEENNDDQDQEQEQEPQEEQSDFEIAWEILDLSRSLYEQSLPENHKLQSIPEDAEASKDPIIITKIKLSDIHDLLGEISLETENFKQASEDFESLLTIREELFPFESELISEAHYKLSLALEFNFNDSESKIKAINHLTKAIESIKLKQSNQKNEDKDLDLIKELESRLDDLQKDPNEAFDQQKNDIIKGILGEVTSTDSKQNSSSTSSTNNQPINDLTSIVKKRKSKPGQIANDKNKKSKK</sequence>
<comment type="caution">
    <text evidence="5">The sequence shown here is derived from an EMBL/GenBank/DDBJ whole genome shotgun (WGS) entry which is preliminary data.</text>
</comment>
<dbReference type="PANTHER" id="PTHR15081">
    <property type="entry name" value="NUCLEAR AUTOANTIGENIC SPERM PROTEIN NASP -RELATED"/>
    <property type="match status" value="1"/>
</dbReference>
<feature type="compositionally biased region" description="Basic and acidic residues" evidence="3">
    <location>
        <begin position="81"/>
        <end position="90"/>
    </location>
</feature>
<dbReference type="AlphaFoldDB" id="K0KPL0"/>
<dbReference type="EMBL" id="CAIF01000075">
    <property type="protein sequence ID" value="CCH43304.1"/>
    <property type="molecule type" value="Genomic_DNA"/>
</dbReference>
<dbReference type="Proteomes" id="UP000009328">
    <property type="component" value="Unassembled WGS sequence"/>
</dbReference>
<evidence type="ECO:0000259" key="4">
    <source>
        <dbReference type="Pfam" id="PF10516"/>
    </source>
</evidence>
<dbReference type="InParanoid" id="K0KPL0"/>
<gene>
    <name evidence="5" type="ORF">BN7_2852</name>
</gene>
<dbReference type="HOGENOM" id="CLU_028900_1_0_1"/>
<feature type="region of interest" description="Disordered" evidence="3">
    <location>
        <begin position="313"/>
        <end position="364"/>
    </location>
</feature>
<dbReference type="GO" id="GO:0042393">
    <property type="term" value="F:histone binding"/>
    <property type="evidence" value="ECO:0007669"/>
    <property type="project" value="TreeGrafter"/>
</dbReference>
<dbReference type="GO" id="GO:0006335">
    <property type="term" value="P:DNA replication-dependent chromatin assembly"/>
    <property type="evidence" value="ECO:0007669"/>
    <property type="project" value="TreeGrafter"/>
</dbReference>
<protein>
    <recommendedName>
        <fullName evidence="4">Tetratricopeptide SHNi-TPR domain-containing protein</fullName>
    </recommendedName>
</protein>
<dbReference type="GO" id="GO:0005654">
    <property type="term" value="C:nucleoplasm"/>
    <property type="evidence" value="ECO:0007669"/>
    <property type="project" value="TreeGrafter"/>
</dbReference>